<protein>
    <submittedName>
        <fullName evidence="2">Uncharacterized protein</fullName>
    </submittedName>
</protein>
<reference evidence="2 3" key="1">
    <citation type="submission" date="2019-12" db="EMBL/GenBank/DDBJ databases">
        <authorList>
            <person name="Alioto T."/>
            <person name="Alioto T."/>
            <person name="Gomez Garrido J."/>
        </authorList>
    </citation>
    <scope>NUCLEOTIDE SEQUENCE [LARGE SCALE GENOMIC DNA]</scope>
</reference>
<feature type="compositionally biased region" description="Low complexity" evidence="1">
    <location>
        <begin position="67"/>
        <end position="76"/>
    </location>
</feature>
<comment type="caution">
    <text evidence="2">The sequence shown here is derived from an EMBL/GenBank/DDBJ whole genome shotgun (WGS) entry which is preliminary data.</text>
</comment>
<organism evidence="2 3">
    <name type="scientific">Olea europaea subsp. europaea</name>
    <dbReference type="NCBI Taxonomy" id="158383"/>
    <lineage>
        <taxon>Eukaryota</taxon>
        <taxon>Viridiplantae</taxon>
        <taxon>Streptophyta</taxon>
        <taxon>Embryophyta</taxon>
        <taxon>Tracheophyta</taxon>
        <taxon>Spermatophyta</taxon>
        <taxon>Magnoliopsida</taxon>
        <taxon>eudicotyledons</taxon>
        <taxon>Gunneridae</taxon>
        <taxon>Pentapetalae</taxon>
        <taxon>asterids</taxon>
        <taxon>lamiids</taxon>
        <taxon>Lamiales</taxon>
        <taxon>Oleaceae</taxon>
        <taxon>Oleeae</taxon>
        <taxon>Olea</taxon>
    </lineage>
</organism>
<evidence type="ECO:0000313" key="2">
    <source>
        <dbReference type="EMBL" id="CAA2996880.1"/>
    </source>
</evidence>
<dbReference type="Proteomes" id="UP000594638">
    <property type="component" value="Unassembled WGS sequence"/>
</dbReference>
<feature type="region of interest" description="Disordered" evidence="1">
    <location>
        <begin position="54"/>
        <end position="101"/>
    </location>
</feature>
<evidence type="ECO:0000313" key="3">
    <source>
        <dbReference type="Proteomes" id="UP000594638"/>
    </source>
</evidence>
<dbReference type="EMBL" id="CACTIH010005536">
    <property type="protein sequence ID" value="CAA2996880.1"/>
    <property type="molecule type" value="Genomic_DNA"/>
</dbReference>
<sequence length="101" mass="11359">MKGKCATATTTQCTMPPPPLHKPPESLDQPPHNHHHHHTNISQHCYSPNLQLHHHKMPLHKPPQPPQQITTTQTPSPVMPLAPGAHTRGVTAAATRRWWRK</sequence>
<gene>
    <name evidence="2" type="ORF">OLEA9_A025738</name>
</gene>
<dbReference type="AlphaFoldDB" id="A0A8S0SW82"/>
<dbReference type="Gramene" id="OE9A025738T1">
    <property type="protein sequence ID" value="OE9A025738C1"/>
    <property type="gene ID" value="OE9A025738"/>
</dbReference>
<proteinExistence type="predicted"/>
<accession>A0A8S0SW82</accession>
<evidence type="ECO:0000256" key="1">
    <source>
        <dbReference type="SAM" id="MobiDB-lite"/>
    </source>
</evidence>
<feature type="region of interest" description="Disordered" evidence="1">
    <location>
        <begin position="1"/>
        <end position="41"/>
    </location>
</feature>
<name>A0A8S0SW82_OLEEU</name>
<keyword evidence="3" id="KW-1185">Reference proteome</keyword>